<feature type="domain" description="Helix-turn-helix" evidence="1">
    <location>
        <begin position="17"/>
        <end position="64"/>
    </location>
</feature>
<dbReference type="EMBL" id="QOCR01000002">
    <property type="protein sequence ID" value="RHW51294.1"/>
    <property type="molecule type" value="Genomic_DNA"/>
</dbReference>
<evidence type="ECO:0000259" key="1">
    <source>
        <dbReference type="Pfam" id="PF12728"/>
    </source>
</evidence>
<name>A0A3R6XWD4_9LACO</name>
<organism evidence="2 3">
    <name type="scientific">Bombilactobacillus bombi</name>
    <dbReference type="NCBI Taxonomy" id="1303590"/>
    <lineage>
        <taxon>Bacteria</taxon>
        <taxon>Bacillati</taxon>
        <taxon>Bacillota</taxon>
        <taxon>Bacilli</taxon>
        <taxon>Lactobacillales</taxon>
        <taxon>Lactobacillaceae</taxon>
        <taxon>Bombilactobacillus</taxon>
    </lineage>
</organism>
<evidence type="ECO:0000313" key="2">
    <source>
        <dbReference type="EMBL" id="RHW51294.1"/>
    </source>
</evidence>
<dbReference type="RefSeq" id="WP_118900823.1">
    <property type="nucleotide sequence ID" value="NZ_QOCR01000002.1"/>
</dbReference>
<protein>
    <recommendedName>
        <fullName evidence="1">Helix-turn-helix domain-containing protein</fullName>
    </recommendedName>
</protein>
<proteinExistence type="predicted"/>
<dbReference type="InterPro" id="IPR009061">
    <property type="entry name" value="DNA-bd_dom_put_sf"/>
</dbReference>
<dbReference type="AlphaFoldDB" id="A0A3R6XWD4"/>
<dbReference type="SUPFAM" id="SSF46955">
    <property type="entry name" value="Putative DNA-binding domain"/>
    <property type="match status" value="1"/>
</dbReference>
<dbReference type="Pfam" id="PF12728">
    <property type="entry name" value="HTH_17"/>
    <property type="match status" value="1"/>
</dbReference>
<sequence length="73" mass="8498">MRENIESNPIVVIQPRYLSVQQAAKYASTSTTTIYEWFKKGLPKIKANGTRVDVKDLDEYLSKRKLISYQNEM</sequence>
<keyword evidence="3" id="KW-1185">Reference proteome</keyword>
<comment type="caution">
    <text evidence="2">The sequence shown here is derived from an EMBL/GenBank/DDBJ whole genome shotgun (WGS) entry which is preliminary data.</text>
</comment>
<dbReference type="InterPro" id="IPR041657">
    <property type="entry name" value="HTH_17"/>
</dbReference>
<reference evidence="2 3" key="1">
    <citation type="submission" date="2018-07" db="EMBL/GenBank/DDBJ databases">
        <title>Genome sequences of six Lactobacillus spp. isolated from bumble bee guts.</title>
        <authorList>
            <person name="Motta E.V.S."/>
            <person name="Moran N.A."/>
        </authorList>
    </citation>
    <scope>NUCLEOTIDE SEQUENCE [LARGE SCALE GENOMIC DNA]</scope>
    <source>
        <strain evidence="2 3">BI-1.1</strain>
    </source>
</reference>
<evidence type="ECO:0000313" key="3">
    <source>
        <dbReference type="Proteomes" id="UP000284109"/>
    </source>
</evidence>
<dbReference type="Proteomes" id="UP000284109">
    <property type="component" value="Unassembled WGS sequence"/>
</dbReference>
<gene>
    <name evidence="2" type="ORF">DS831_04540</name>
</gene>
<accession>A0A3R6XWD4</accession>